<dbReference type="GeneID" id="20672215"/>
<dbReference type="AlphaFoldDB" id="W4K3L5"/>
<evidence type="ECO:0000256" key="1">
    <source>
        <dbReference type="SAM" id="MobiDB-lite"/>
    </source>
</evidence>
<name>W4K3L5_HETIT</name>
<dbReference type="EMBL" id="KI925459">
    <property type="protein sequence ID" value="ETW80319.1"/>
    <property type="molecule type" value="Genomic_DNA"/>
</dbReference>
<dbReference type="InterPro" id="IPR011333">
    <property type="entry name" value="SKP1/BTB/POZ_sf"/>
</dbReference>
<dbReference type="HOGENOM" id="CLU_047592_2_1_1"/>
<organism evidence="2 3">
    <name type="scientific">Heterobasidion irregulare (strain TC 32-1)</name>
    <dbReference type="NCBI Taxonomy" id="747525"/>
    <lineage>
        <taxon>Eukaryota</taxon>
        <taxon>Fungi</taxon>
        <taxon>Dikarya</taxon>
        <taxon>Basidiomycota</taxon>
        <taxon>Agaricomycotina</taxon>
        <taxon>Agaricomycetes</taxon>
        <taxon>Russulales</taxon>
        <taxon>Bondarzewiaceae</taxon>
        <taxon>Heterobasidion</taxon>
        <taxon>Heterobasidion annosum species complex</taxon>
    </lineage>
</organism>
<keyword evidence="3" id="KW-1185">Reference proteome</keyword>
<dbReference type="SUPFAM" id="SSF54695">
    <property type="entry name" value="POZ domain"/>
    <property type="match status" value="1"/>
</dbReference>
<sequence length="244" mass="28156">MQRGTARKPTHDDLYYDDLVVFRVEDILFKVPRRIFEGTSGVFATMFTLPAGDSEVEGIHDNNPIQLPPDISAFDLRSVLKACYPIYPLGSCPADLTKNEWLSVLKLATMWDYRDLRKRSIERLDALDLEDIERIILGRRFHVSAWLVKSYEALARRDETLTEEEGGLVGVGTVCQLAKLRELSWHFARVATPHRTIISGRDCFDFTSAIHDMLENELREDEDYEPPQPPQPLQPSQWRNRVRI</sequence>
<evidence type="ECO:0008006" key="4">
    <source>
        <dbReference type="Google" id="ProtNLM"/>
    </source>
</evidence>
<accession>W4K3L5</accession>
<dbReference type="InParanoid" id="W4K3L5"/>
<reference evidence="2 3" key="1">
    <citation type="journal article" date="2012" name="New Phytol.">
        <title>Insight into trade-off between wood decay and parasitism from the genome of a fungal forest pathogen.</title>
        <authorList>
            <person name="Olson A."/>
            <person name="Aerts A."/>
            <person name="Asiegbu F."/>
            <person name="Belbahri L."/>
            <person name="Bouzid O."/>
            <person name="Broberg A."/>
            <person name="Canback B."/>
            <person name="Coutinho P.M."/>
            <person name="Cullen D."/>
            <person name="Dalman K."/>
            <person name="Deflorio G."/>
            <person name="van Diepen L.T."/>
            <person name="Dunand C."/>
            <person name="Duplessis S."/>
            <person name="Durling M."/>
            <person name="Gonthier P."/>
            <person name="Grimwood J."/>
            <person name="Fossdal C.G."/>
            <person name="Hansson D."/>
            <person name="Henrissat B."/>
            <person name="Hietala A."/>
            <person name="Himmelstrand K."/>
            <person name="Hoffmeister D."/>
            <person name="Hogberg N."/>
            <person name="James T.Y."/>
            <person name="Karlsson M."/>
            <person name="Kohler A."/>
            <person name="Kues U."/>
            <person name="Lee Y.H."/>
            <person name="Lin Y.C."/>
            <person name="Lind M."/>
            <person name="Lindquist E."/>
            <person name="Lombard V."/>
            <person name="Lucas S."/>
            <person name="Lunden K."/>
            <person name="Morin E."/>
            <person name="Murat C."/>
            <person name="Park J."/>
            <person name="Raffaello T."/>
            <person name="Rouze P."/>
            <person name="Salamov A."/>
            <person name="Schmutz J."/>
            <person name="Solheim H."/>
            <person name="Stahlberg J."/>
            <person name="Velez H."/>
            <person name="de Vries R.P."/>
            <person name="Wiebenga A."/>
            <person name="Woodward S."/>
            <person name="Yakovlev I."/>
            <person name="Garbelotto M."/>
            <person name="Martin F."/>
            <person name="Grigoriev I.V."/>
            <person name="Stenlid J."/>
        </authorList>
    </citation>
    <scope>NUCLEOTIDE SEQUENCE [LARGE SCALE GENOMIC DNA]</scope>
    <source>
        <strain evidence="2 3">TC 32-1</strain>
    </source>
</reference>
<feature type="region of interest" description="Disordered" evidence="1">
    <location>
        <begin position="219"/>
        <end position="244"/>
    </location>
</feature>
<dbReference type="OrthoDB" id="3193844at2759"/>
<evidence type="ECO:0000313" key="2">
    <source>
        <dbReference type="EMBL" id="ETW80319.1"/>
    </source>
</evidence>
<gene>
    <name evidence="2" type="ORF">HETIRDRAFT_384838</name>
</gene>
<protein>
    <recommendedName>
        <fullName evidence="4">BTB domain-containing protein</fullName>
    </recommendedName>
</protein>
<dbReference type="KEGG" id="hir:HETIRDRAFT_384838"/>
<proteinExistence type="predicted"/>
<dbReference type="RefSeq" id="XP_009547085.1">
    <property type="nucleotide sequence ID" value="XM_009548790.1"/>
</dbReference>
<dbReference type="Gene3D" id="3.30.710.10">
    <property type="entry name" value="Potassium Channel Kv1.1, Chain A"/>
    <property type="match status" value="1"/>
</dbReference>
<dbReference type="eggNOG" id="ENOG502SQWF">
    <property type="taxonomic scope" value="Eukaryota"/>
</dbReference>
<evidence type="ECO:0000313" key="3">
    <source>
        <dbReference type="Proteomes" id="UP000030671"/>
    </source>
</evidence>
<dbReference type="Proteomes" id="UP000030671">
    <property type="component" value="Unassembled WGS sequence"/>
</dbReference>